<evidence type="ECO:0000259" key="14">
    <source>
        <dbReference type="PROSITE" id="PS50109"/>
    </source>
</evidence>
<dbReference type="SMART" id="SM00387">
    <property type="entry name" value="HATPase_c"/>
    <property type="match status" value="1"/>
</dbReference>
<dbReference type="InterPro" id="IPR036890">
    <property type="entry name" value="HATPase_C_sf"/>
</dbReference>
<evidence type="ECO:0000256" key="4">
    <source>
        <dbReference type="ARBA" id="ARBA00022475"/>
    </source>
</evidence>
<dbReference type="PANTHER" id="PTHR45339">
    <property type="entry name" value="HYBRID SIGNAL TRANSDUCTION HISTIDINE KINASE J"/>
    <property type="match status" value="1"/>
</dbReference>
<evidence type="ECO:0000256" key="11">
    <source>
        <dbReference type="ARBA" id="ARBA00023136"/>
    </source>
</evidence>
<dbReference type="InterPro" id="IPR036641">
    <property type="entry name" value="HPT_dom_sf"/>
</dbReference>
<evidence type="ECO:0000256" key="13">
    <source>
        <dbReference type="SAM" id="Phobius"/>
    </source>
</evidence>
<dbReference type="Pfam" id="PF00072">
    <property type="entry name" value="Response_reg"/>
    <property type="match status" value="1"/>
</dbReference>
<dbReference type="SUPFAM" id="SSF55874">
    <property type="entry name" value="ATPase domain of HSP90 chaperone/DNA topoisomerase II/histidine kinase"/>
    <property type="match status" value="1"/>
</dbReference>
<sequence>MNTKQFTSLIFASFITGIVLLIIVQYNSATNMDNLITGNERLLKEIQTTNRLREIERDIIWVESRLRAAIATDDISHIDGVDGKIQEVENYLDSLQSADTDLEVQGYIQRLRVLALHKLESKKTIQNDYQLSGRMDDTSMISNPRARNISNEISSLTRKIYDSRQRMIRKLSLDVEESGRKARLYGALMIGLITLCGFLLLWFIISRIRRQNLLIERLDISDKKAREAAIIKENFMANMSHEIRTPLNAILGFTNLLRQRQLDKEPAEFVGAIQKAGESLLTIINDILDLSKIEAGMMRIENTAFSVRGLFDSIKTLFGEKVKEKNLSVKLDIDANVPDTLVGDATRLTQILVNLISNAIKFTEKGHIHIHIFSKGITDNKIQLGISISDTGIGIEKDKVNGIFERFHQAEDSTTRNYGGTGLGLAIVKDLLTLQNGSIDVSSAIGKGTTFTMVIPYQVSLEQFTEKPATHIISFKNLENKDSRLLVVDDNEMNQSLMKHLLKSWDFEHDIAGNATDAIAMLQSNTYDMVLMDIQMPGMDGYEATQYIRNQLHLQVPIIAMTAHALAGEREKCLSYGMNEYLSKPIVEQQLYNFIIKFTNAGTKTAVTNASDNFDANNNFIDVTYLKDISKGNTVFEKKATSQFLNLLPQSLNKLEVAIATDDLKTIRAVAHDLKTTVSIMGLTTRLESILETLEFSDDKAHITKAFSDLKDLCLKALLEAQQFHDAL</sequence>
<accession>A0A0A2M7M2</accession>
<evidence type="ECO:0000256" key="5">
    <source>
        <dbReference type="ARBA" id="ARBA00022553"/>
    </source>
</evidence>
<dbReference type="FunFam" id="3.30.565.10:FF:000010">
    <property type="entry name" value="Sensor histidine kinase RcsC"/>
    <property type="match status" value="1"/>
</dbReference>
<dbReference type="Gene3D" id="3.40.50.2300">
    <property type="match status" value="1"/>
</dbReference>
<dbReference type="GO" id="GO:0005886">
    <property type="term" value="C:plasma membrane"/>
    <property type="evidence" value="ECO:0007669"/>
    <property type="project" value="UniProtKB-SubCell"/>
</dbReference>
<dbReference type="InterPro" id="IPR005467">
    <property type="entry name" value="His_kinase_dom"/>
</dbReference>
<evidence type="ECO:0000256" key="3">
    <source>
        <dbReference type="ARBA" id="ARBA00012438"/>
    </source>
</evidence>
<keyword evidence="8" id="KW-0067">ATP-binding</keyword>
<dbReference type="eggNOG" id="COG2205">
    <property type="taxonomic scope" value="Bacteria"/>
</dbReference>
<dbReference type="EC" id="2.7.13.3" evidence="3"/>
<dbReference type="InterPro" id="IPR011006">
    <property type="entry name" value="CheY-like_superfamily"/>
</dbReference>
<evidence type="ECO:0000256" key="12">
    <source>
        <dbReference type="PROSITE-ProRule" id="PRU00169"/>
    </source>
</evidence>
<reference evidence="16 17" key="1">
    <citation type="submission" date="2013-09" db="EMBL/GenBank/DDBJ databases">
        <authorList>
            <person name="Zeng Z."/>
            <person name="Chen C."/>
        </authorList>
    </citation>
    <scope>NUCLEOTIDE SEQUENCE [LARGE SCALE GENOMIC DNA]</scope>
    <source>
        <strain evidence="16 17">WB 3.3-2</strain>
    </source>
</reference>
<proteinExistence type="predicted"/>
<dbReference type="Gene3D" id="3.30.565.10">
    <property type="entry name" value="Histidine kinase-like ATPase, C-terminal domain"/>
    <property type="match status" value="1"/>
</dbReference>
<dbReference type="AlphaFoldDB" id="A0A0A2M7M2"/>
<dbReference type="GO" id="GO:0000155">
    <property type="term" value="F:phosphorelay sensor kinase activity"/>
    <property type="evidence" value="ECO:0007669"/>
    <property type="project" value="InterPro"/>
</dbReference>
<dbReference type="PRINTS" id="PR00344">
    <property type="entry name" value="BCTRLSENSOR"/>
</dbReference>
<comment type="caution">
    <text evidence="16">The sequence shown here is derived from an EMBL/GenBank/DDBJ whole genome shotgun (WGS) entry which is preliminary data.</text>
</comment>
<evidence type="ECO:0000259" key="15">
    <source>
        <dbReference type="PROSITE" id="PS50110"/>
    </source>
</evidence>
<keyword evidence="16" id="KW-0808">Transferase</keyword>
<keyword evidence="7" id="KW-0547">Nucleotide-binding</keyword>
<dbReference type="InterPro" id="IPR036097">
    <property type="entry name" value="HisK_dim/P_sf"/>
</dbReference>
<keyword evidence="6 13" id="KW-0812">Transmembrane</keyword>
<dbReference type="SUPFAM" id="SSF52172">
    <property type="entry name" value="CheY-like"/>
    <property type="match status" value="1"/>
</dbReference>
<dbReference type="Pfam" id="PF00512">
    <property type="entry name" value="HisKA"/>
    <property type="match status" value="1"/>
</dbReference>
<dbReference type="Pfam" id="PF02518">
    <property type="entry name" value="HATPase_c"/>
    <property type="match status" value="1"/>
</dbReference>
<dbReference type="STRING" id="1121895.GCA_000378485_00546"/>
<comment type="subcellular location">
    <subcellularLocation>
        <location evidence="2">Cell membrane</location>
        <topology evidence="2">Multi-pass membrane protein</topology>
    </subcellularLocation>
</comment>
<evidence type="ECO:0000256" key="2">
    <source>
        <dbReference type="ARBA" id="ARBA00004651"/>
    </source>
</evidence>
<dbReference type="SUPFAM" id="SSF47384">
    <property type="entry name" value="Homodimeric domain of signal transducing histidine kinase"/>
    <property type="match status" value="1"/>
</dbReference>
<protein>
    <recommendedName>
        <fullName evidence="3">histidine kinase</fullName>
        <ecNumber evidence="3">2.7.13.3</ecNumber>
    </recommendedName>
</protein>
<dbReference type="PROSITE" id="PS50109">
    <property type="entry name" value="HIS_KIN"/>
    <property type="match status" value="1"/>
</dbReference>
<evidence type="ECO:0000313" key="16">
    <source>
        <dbReference type="EMBL" id="KGO88642.1"/>
    </source>
</evidence>
<dbReference type="InterPro" id="IPR003594">
    <property type="entry name" value="HATPase_dom"/>
</dbReference>
<dbReference type="SMART" id="SM00448">
    <property type="entry name" value="REC"/>
    <property type="match status" value="1"/>
</dbReference>
<feature type="domain" description="Histidine kinase" evidence="14">
    <location>
        <begin position="238"/>
        <end position="459"/>
    </location>
</feature>
<comment type="catalytic activity">
    <reaction evidence="1">
        <text>ATP + protein L-histidine = ADP + protein N-phospho-L-histidine.</text>
        <dbReference type="EC" id="2.7.13.3"/>
    </reaction>
</comment>
<dbReference type="SUPFAM" id="SSF47226">
    <property type="entry name" value="Histidine-containing phosphotransfer domain, HPT domain"/>
    <property type="match status" value="1"/>
</dbReference>
<dbReference type="Gene3D" id="1.10.287.130">
    <property type="match status" value="1"/>
</dbReference>
<evidence type="ECO:0000313" key="17">
    <source>
        <dbReference type="Proteomes" id="UP000030152"/>
    </source>
</evidence>
<dbReference type="Proteomes" id="UP000030152">
    <property type="component" value="Unassembled WGS sequence"/>
</dbReference>
<evidence type="ECO:0000256" key="6">
    <source>
        <dbReference type="ARBA" id="ARBA00022692"/>
    </source>
</evidence>
<keyword evidence="4" id="KW-1003">Cell membrane</keyword>
<evidence type="ECO:0000256" key="1">
    <source>
        <dbReference type="ARBA" id="ARBA00000085"/>
    </source>
</evidence>
<feature type="transmembrane region" description="Helical" evidence="13">
    <location>
        <begin position="184"/>
        <end position="205"/>
    </location>
</feature>
<gene>
    <name evidence="16" type="ORF">Q765_01705</name>
</gene>
<keyword evidence="5 12" id="KW-0597">Phosphoprotein</keyword>
<dbReference type="CDD" id="cd17546">
    <property type="entry name" value="REC_hyHK_CKI1_RcsC-like"/>
    <property type="match status" value="1"/>
</dbReference>
<keyword evidence="17" id="KW-1185">Reference proteome</keyword>
<evidence type="ECO:0000256" key="7">
    <source>
        <dbReference type="ARBA" id="ARBA00022741"/>
    </source>
</evidence>
<dbReference type="PROSITE" id="PS50110">
    <property type="entry name" value="RESPONSE_REGULATORY"/>
    <property type="match status" value="1"/>
</dbReference>
<dbReference type="CDD" id="cd16922">
    <property type="entry name" value="HATPase_EvgS-ArcB-TorS-like"/>
    <property type="match status" value="1"/>
</dbReference>
<dbReference type="PANTHER" id="PTHR45339:SF1">
    <property type="entry name" value="HYBRID SIGNAL TRANSDUCTION HISTIDINE KINASE J"/>
    <property type="match status" value="1"/>
</dbReference>
<feature type="transmembrane region" description="Helical" evidence="13">
    <location>
        <begin position="6"/>
        <end position="24"/>
    </location>
</feature>
<dbReference type="InterPro" id="IPR003661">
    <property type="entry name" value="HisK_dim/P_dom"/>
</dbReference>
<dbReference type="GO" id="GO:0005524">
    <property type="term" value="F:ATP binding"/>
    <property type="evidence" value="ECO:0007669"/>
    <property type="project" value="UniProtKB-KW"/>
</dbReference>
<keyword evidence="10" id="KW-0902">Two-component regulatory system</keyword>
<evidence type="ECO:0000256" key="10">
    <source>
        <dbReference type="ARBA" id="ARBA00023012"/>
    </source>
</evidence>
<dbReference type="EMBL" id="JRLX01000001">
    <property type="protein sequence ID" value="KGO88642.1"/>
    <property type="molecule type" value="Genomic_DNA"/>
</dbReference>
<feature type="domain" description="Response regulatory" evidence="15">
    <location>
        <begin position="484"/>
        <end position="599"/>
    </location>
</feature>
<dbReference type="Gene3D" id="1.20.120.160">
    <property type="entry name" value="HPT domain"/>
    <property type="match status" value="1"/>
</dbReference>
<name>A0A0A2M7M2_9FLAO</name>
<dbReference type="SMART" id="SM00388">
    <property type="entry name" value="HisKA"/>
    <property type="match status" value="1"/>
</dbReference>
<dbReference type="InterPro" id="IPR004358">
    <property type="entry name" value="Sig_transdc_His_kin-like_C"/>
</dbReference>
<keyword evidence="9 13" id="KW-1133">Transmembrane helix</keyword>
<evidence type="ECO:0000256" key="8">
    <source>
        <dbReference type="ARBA" id="ARBA00022840"/>
    </source>
</evidence>
<evidence type="ECO:0000256" key="9">
    <source>
        <dbReference type="ARBA" id="ARBA00022989"/>
    </source>
</evidence>
<keyword evidence="11 13" id="KW-0472">Membrane</keyword>
<dbReference type="InterPro" id="IPR001789">
    <property type="entry name" value="Sig_transdc_resp-reg_receiver"/>
</dbReference>
<feature type="modified residue" description="4-aspartylphosphate" evidence="12">
    <location>
        <position position="533"/>
    </location>
</feature>
<organism evidence="16 17">
    <name type="scientific">Flavobacterium rivuli WB 3.3-2 = DSM 21788</name>
    <dbReference type="NCBI Taxonomy" id="1121895"/>
    <lineage>
        <taxon>Bacteria</taxon>
        <taxon>Pseudomonadati</taxon>
        <taxon>Bacteroidota</taxon>
        <taxon>Flavobacteriia</taxon>
        <taxon>Flavobacteriales</taxon>
        <taxon>Flavobacteriaceae</taxon>
        <taxon>Flavobacterium</taxon>
    </lineage>
</organism>
<keyword evidence="16" id="KW-0418">Kinase</keyword>
<dbReference type="CDD" id="cd00082">
    <property type="entry name" value="HisKA"/>
    <property type="match status" value="1"/>
</dbReference>